<dbReference type="Proteomes" id="UP000002875">
    <property type="component" value="Chromosome"/>
</dbReference>
<dbReference type="InterPro" id="IPR011990">
    <property type="entry name" value="TPR-like_helical_dom_sf"/>
</dbReference>
<evidence type="ECO:0000313" key="6">
    <source>
        <dbReference type="EMBL" id="AFK01965.1"/>
    </source>
</evidence>
<dbReference type="PANTHER" id="PTHR30329">
    <property type="entry name" value="STATOR ELEMENT OF FLAGELLAR MOTOR COMPLEX"/>
    <property type="match status" value="1"/>
</dbReference>
<dbReference type="SUPFAM" id="SSF82171">
    <property type="entry name" value="DPP6 N-terminal domain-like"/>
    <property type="match status" value="1"/>
</dbReference>
<dbReference type="Gene3D" id="3.30.1330.60">
    <property type="entry name" value="OmpA-like domain"/>
    <property type="match status" value="1"/>
</dbReference>
<keyword evidence="7" id="KW-1185">Reference proteome</keyword>
<dbReference type="InterPro" id="IPR036737">
    <property type="entry name" value="OmpA-like_sf"/>
</dbReference>
<dbReference type="PRINTS" id="PR01021">
    <property type="entry name" value="OMPADOMAIN"/>
</dbReference>
<proteinExistence type="predicted"/>
<dbReference type="SUPFAM" id="SSF48452">
    <property type="entry name" value="TPR-like"/>
    <property type="match status" value="1"/>
</dbReference>
<dbReference type="SUPFAM" id="SSF49478">
    <property type="entry name" value="Cna protein B-type domain"/>
    <property type="match status" value="1"/>
</dbReference>
<dbReference type="EMBL" id="CP002961">
    <property type="protein sequence ID" value="AFK01965.1"/>
    <property type="molecule type" value="Genomic_DNA"/>
</dbReference>
<dbReference type="CDD" id="cd07185">
    <property type="entry name" value="OmpA_C-like"/>
    <property type="match status" value="1"/>
</dbReference>
<dbReference type="Pfam" id="PF13620">
    <property type="entry name" value="CarboxypepD_reg"/>
    <property type="match status" value="1"/>
</dbReference>
<comment type="subcellular location">
    <subcellularLocation>
        <location evidence="1">Cell outer membrane</location>
    </subcellularLocation>
</comment>
<evidence type="ECO:0000256" key="4">
    <source>
        <dbReference type="PROSITE-ProRule" id="PRU00473"/>
    </source>
</evidence>
<keyword evidence="3" id="KW-0998">Cell outer membrane</keyword>
<dbReference type="InterPro" id="IPR011659">
    <property type="entry name" value="WD40"/>
</dbReference>
<evidence type="ECO:0000256" key="2">
    <source>
        <dbReference type="ARBA" id="ARBA00023136"/>
    </source>
</evidence>
<dbReference type="Gene3D" id="2.60.40.1120">
    <property type="entry name" value="Carboxypeptidase-like, regulatory domain"/>
    <property type="match status" value="1"/>
</dbReference>
<organism evidence="6 7">
    <name type="scientific">Emticicia oligotrophica (strain DSM 17448 / CIP 109782 / MTCC 6937 / GPTSA100-15)</name>
    <dbReference type="NCBI Taxonomy" id="929562"/>
    <lineage>
        <taxon>Bacteria</taxon>
        <taxon>Pseudomonadati</taxon>
        <taxon>Bacteroidota</taxon>
        <taxon>Cytophagia</taxon>
        <taxon>Cytophagales</taxon>
        <taxon>Leadbetterellaceae</taxon>
        <taxon>Emticicia</taxon>
    </lineage>
</organism>
<dbReference type="Pfam" id="PF07676">
    <property type="entry name" value="PD40"/>
    <property type="match status" value="2"/>
</dbReference>
<dbReference type="InterPro" id="IPR006664">
    <property type="entry name" value="OMP_bac"/>
</dbReference>
<dbReference type="Pfam" id="PF00691">
    <property type="entry name" value="OmpA"/>
    <property type="match status" value="1"/>
</dbReference>
<dbReference type="Gene3D" id="1.25.40.10">
    <property type="entry name" value="Tetratricopeptide repeat domain"/>
    <property type="match status" value="1"/>
</dbReference>
<dbReference type="Gene3D" id="2.120.10.30">
    <property type="entry name" value="TolB, C-terminal domain"/>
    <property type="match status" value="1"/>
</dbReference>
<dbReference type="InterPro" id="IPR011042">
    <property type="entry name" value="6-blade_b-propeller_TolB-like"/>
</dbReference>
<dbReference type="SUPFAM" id="SSF103088">
    <property type="entry name" value="OmpA-like"/>
    <property type="match status" value="1"/>
</dbReference>
<evidence type="ECO:0000313" key="7">
    <source>
        <dbReference type="Proteomes" id="UP000002875"/>
    </source>
</evidence>
<keyword evidence="2 4" id="KW-0472">Membrane</keyword>
<dbReference type="InterPro" id="IPR006665">
    <property type="entry name" value="OmpA-like"/>
</dbReference>
<evidence type="ECO:0000256" key="3">
    <source>
        <dbReference type="ARBA" id="ARBA00023237"/>
    </source>
</evidence>
<accession>A0ABN4ACJ0</accession>
<feature type="domain" description="OmpA-like" evidence="5">
    <location>
        <begin position="649"/>
        <end position="772"/>
    </location>
</feature>
<name>A0ABN4ACJ0_EMTOG</name>
<protein>
    <submittedName>
        <fullName evidence="6">OmpA/MotB domain protein</fullName>
    </submittedName>
</protein>
<dbReference type="PROSITE" id="PS51123">
    <property type="entry name" value="OMPA_2"/>
    <property type="match status" value="1"/>
</dbReference>
<reference evidence="6 7" key="1">
    <citation type="submission" date="2011-07" db="EMBL/GenBank/DDBJ databases">
        <title>The complete genome of chromosome of Emticicia oligotrophica DSM 17448.</title>
        <authorList>
            <consortium name="US DOE Joint Genome Institute (JGI-PGF)"/>
            <person name="Lucas S."/>
            <person name="Han J."/>
            <person name="Lapidus A."/>
            <person name="Bruce D."/>
            <person name="Goodwin L."/>
            <person name="Pitluck S."/>
            <person name="Peters L."/>
            <person name="Kyrpides N."/>
            <person name="Mavromatis K."/>
            <person name="Ivanova N."/>
            <person name="Ovchinnikova G."/>
            <person name="Teshima H."/>
            <person name="Detter J.C."/>
            <person name="Tapia R."/>
            <person name="Han C."/>
            <person name="Land M."/>
            <person name="Hauser L."/>
            <person name="Markowitz V."/>
            <person name="Cheng J.-F."/>
            <person name="Hugenholtz P."/>
            <person name="Woyke T."/>
            <person name="Wu D."/>
            <person name="Tindall B."/>
            <person name="Pomrenke H."/>
            <person name="Brambilla E."/>
            <person name="Klenk H.-P."/>
            <person name="Eisen J.A."/>
        </authorList>
    </citation>
    <scope>NUCLEOTIDE SEQUENCE [LARGE SCALE GENOMIC DNA]</scope>
    <source>
        <strain evidence="6 7">DSM 17448</strain>
    </source>
</reference>
<sequence>MLSASPMKKYNIWLLALILLLAQQTFAQSGKLKAANRSFESMSYIEAIRSYEDYLRTAKVGSPEMKEALTKLGYSYRKVQDTRNAERVYAELIEKYNKDLESEIFLYYAQALANNGKYKESQKMYSRYGEEQTADMRGRRFTVAYMDNSRFFQDSSTYKIDYLYTLNSRQSDFSPMYYKNGLVFVSAREEGGAIKRVFMQNQTPFLDLFMFPDTSELRKDNIVAAKQLGSVGGGSAFSASEKLESMAKEEQEKPLSKIEQFSKTLNSKYHEGPVTFFKDYKKLIFTRNNYNKGRSRTGTDGVTKLKLYLAVDNGKHWGGIVELPFNSDNYSCGHPALSPDNKKLYFVSDMPGGFGGTDIYVVDYRDGQWGSPVNLGKDINTEGNEMFPFVDENGNLYFSSDGIEGLGGLDVFFVEMKEGIPMSEIKNLGAPINSEKDDFGFITDGNRTSGYFSSNRKRGYGDDNLYSFRHGCRQLNILVYDSDSKKPLELADVRVLKNGINKELMVTGIDGKVTVCLETGTDFEFKIMKEGYESNGVSYGTFASSLKNQTSIKVYLEKSKAPIIKGTIVAEVNQQPIQGAVVTLQNEKDGSKQQIITGLDGKYEFQPKKEGEYSVTASKNNYAENTESLGKVKQSKKGPKTVEQNLGLVGQGDVFRLDNIYYDYGQFFIRPDAAKELEMKLVPLLKKYPNMRIEVRSHTDSRSSDAFNLKLSENRARAVVDYLAARGINTKRVVAKGYGEAELLNNCDDGIKCEEDQHQANRRTEFKILDVSAVGMN</sequence>
<dbReference type="PANTHER" id="PTHR30329:SF21">
    <property type="entry name" value="LIPOPROTEIN YIAD-RELATED"/>
    <property type="match status" value="1"/>
</dbReference>
<evidence type="ECO:0000256" key="1">
    <source>
        <dbReference type="ARBA" id="ARBA00004442"/>
    </source>
</evidence>
<gene>
    <name evidence="6" type="ordered locus">Emtol_0814</name>
</gene>
<evidence type="ECO:0000259" key="5">
    <source>
        <dbReference type="PROSITE" id="PS51123"/>
    </source>
</evidence>
<dbReference type="InterPro" id="IPR050330">
    <property type="entry name" value="Bact_OuterMem_StrucFunc"/>
</dbReference>